<organism evidence="1 2">
    <name type="scientific">Eubacterium cellulosolvens (strain ATCC 43171 / JCM 9499 / 6)</name>
    <name type="common">Cillobacterium cellulosolvens</name>
    <dbReference type="NCBI Taxonomy" id="633697"/>
    <lineage>
        <taxon>Bacteria</taxon>
        <taxon>Bacillati</taxon>
        <taxon>Bacillota</taxon>
        <taxon>Clostridia</taxon>
        <taxon>Eubacteriales</taxon>
        <taxon>Eubacteriaceae</taxon>
        <taxon>Eubacterium</taxon>
    </lineage>
</organism>
<evidence type="ECO:0000313" key="1">
    <source>
        <dbReference type="EMBL" id="EIM57471.1"/>
    </source>
</evidence>
<keyword evidence="2" id="KW-1185">Reference proteome</keyword>
<sequence length="265" mass="30531">MPLRTRKRQSVITDPVADAQKKYHLPFEEVKRVNRWERWMSHATTGQFAALQGGFVRHCGPTAITNIITAMNKRYHYLVSPAEAEGTAEPSGFFPSQTDVFEKVSEIGIRHRFYWNMDFLKRFGGTYDLLTGFYLKSCFRFYGIPCRLTWPGGRGTKWKPGNKWKAGKPEVLVKSVIPVRKGQYLRSLQKGNLLYLQLHHHPCYGSHHLVCYGYVEVMSKDDAGEGEKSYRKTYLTVADGWTHSLRYLDTSEIGLCRYYEIGVAD</sequence>
<protein>
    <recommendedName>
        <fullName evidence="3">Peptidase C39-like domain-containing protein</fullName>
    </recommendedName>
</protein>
<reference evidence="1 2" key="2">
    <citation type="submission" date="2012-02" db="EMBL/GenBank/DDBJ databases">
        <title>Improved High-Quality Draft sequence of Eubacterium cellulosolvens 6.</title>
        <authorList>
            <consortium name="US DOE Joint Genome Institute"/>
            <person name="Lucas S."/>
            <person name="Han J."/>
            <person name="Lapidus A."/>
            <person name="Cheng J.-F."/>
            <person name="Goodwin L."/>
            <person name="Pitluck S."/>
            <person name="Peters L."/>
            <person name="Mikhailova N."/>
            <person name="Gu W."/>
            <person name="Detter J.C."/>
            <person name="Han C."/>
            <person name="Tapia R."/>
            <person name="Land M."/>
            <person name="Hauser L."/>
            <person name="Kyrpides N."/>
            <person name="Ivanova N."/>
            <person name="Pagani I."/>
            <person name="Johnson E."/>
            <person name="Mukhopadhyay B."/>
            <person name="Anderson I."/>
            <person name="Woyke T."/>
        </authorList>
    </citation>
    <scope>NUCLEOTIDE SEQUENCE [LARGE SCALE GENOMIC DNA]</scope>
    <source>
        <strain evidence="1 2">6</strain>
    </source>
</reference>
<reference evidence="1 2" key="1">
    <citation type="submission" date="2010-08" db="EMBL/GenBank/DDBJ databases">
        <authorList>
            <consortium name="US DOE Joint Genome Institute (JGI-PGF)"/>
            <person name="Lucas S."/>
            <person name="Copeland A."/>
            <person name="Lapidus A."/>
            <person name="Cheng J.-F."/>
            <person name="Bruce D."/>
            <person name="Goodwin L."/>
            <person name="Pitluck S."/>
            <person name="Land M.L."/>
            <person name="Hauser L."/>
            <person name="Chang Y.-J."/>
            <person name="Anderson I.J."/>
            <person name="Johnson E."/>
            <person name="Mulhopadhyay B."/>
            <person name="Kyrpides N."/>
            <person name="Woyke T.J."/>
        </authorList>
    </citation>
    <scope>NUCLEOTIDE SEQUENCE [LARGE SCALE GENOMIC DNA]</scope>
    <source>
        <strain evidence="1 2">6</strain>
    </source>
</reference>
<dbReference type="HOGENOM" id="CLU_1048656_0_0_9"/>
<dbReference type="EMBL" id="CM001487">
    <property type="protein sequence ID" value="EIM57471.1"/>
    <property type="molecule type" value="Genomic_DNA"/>
</dbReference>
<evidence type="ECO:0000313" key="2">
    <source>
        <dbReference type="Proteomes" id="UP000005753"/>
    </source>
</evidence>
<dbReference type="AlphaFoldDB" id="I5AUJ8"/>
<dbReference type="STRING" id="633697.EubceDRAFT1_1691"/>
<accession>I5AUJ8</accession>
<dbReference type="OrthoDB" id="1850109at2"/>
<proteinExistence type="predicted"/>
<name>I5AUJ8_EUBC6</name>
<dbReference type="Proteomes" id="UP000005753">
    <property type="component" value="Chromosome"/>
</dbReference>
<evidence type="ECO:0008006" key="3">
    <source>
        <dbReference type="Google" id="ProtNLM"/>
    </source>
</evidence>
<gene>
    <name evidence="1" type="ORF">EubceDRAFT1_1691</name>
</gene>